<organism evidence="1 2">
    <name type="scientific">Pholiota conissans</name>
    <dbReference type="NCBI Taxonomy" id="109636"/>
    <lineage>
        <taxon>Eukaryota</taxon>
        <taxon>Fungi</taxon>
        <taxon>Dikarya</taxon>
        <taxon>Basidiomycota</taxon>
        <taxon>Agaricomycotina</taxon>
        <taxon>Agaricomycetes</taxon>
        <taxon>Agaricomycetidae</taxon>
        <taxon>Agaricales</taxon>
        <taxon>Agaricineae</taxon>
        <taxon>Strophariaceae</taxon>
        <taxon>Pholiota</taxon>
    </lineage>
</organism>
<dbReference type="Proteomes" id="UP000807469">
    <property type="component" value="Unassembled WGS sequence"/>
</dbReference>
<evidence type="ECO:0000313" key="2">
    <source>
        <dbReference type="Proteomes" id="UP000807469"/>
    </source>
</evidence>
<name>A0A9P5ZBU8_9AGAR</name>
<dbReference type="AlphaFoldDB" id="A0A9P5ZBU8"/>
<gene>
    <name evidence="1" type="ORF">BDN70DRAFT_873239</name>
</gene>
<proteinExistence type="predicted"/>
<sequence length="59" mass="6257">MNAFPAGTRVFYWTSQGDVTYAVVQSSHRLADGTQILNLKVEGSNETATLPAAGVTKVS</sequence>
<keyword evidence="2" id="KW-1185">Reference proteome</keyword>
<protein>
    <submittedName>
        <fullName evidence="1">Uncharacterized protein</fullName>
    </submittedName>
</protein>
<dbReference type="OrthoDB" id="3237761at2759"/>
<evidence type="ECO:0000313" key="1">
    <source>
        <dbReference type="EMBL" id="KAF9483855.1"/>
    </source>
</evidence>
<comment type="caution">
    <text evidence="1">The sequence shown here is derived from an EMBL/GenBank/DDBJ whole genome shotgun (WGS) entry which is preliminary data.</text>
</comment>
<reference evidence="1" key="1">
    <citation type="submission" date="2020-11" db="EMBL/GenBank/DDBJ databases">
        <authorList>
            <consortium name="DOE Joint Genome Institute"/>
            <person name="Ahrendt S."/>
            <person name="Riley R."/>
            <person name="Andreopoulos W."/>
            <person name="Labutti K."/>
            <person name="Pangilinan J."/>
            <person name="Ruiz-Duenas F.J."/>
            <person name="Barrasa J.M."/>
            <person name="Sanchez-Garcia M."/>
            <person name="Camarero S."/>
            <person name="Miyauchi S."/>
            <person name="Serrano A."/>
            <person name="Linde D."/>
            <person name="Babiker R."/>
            <person name="Drula E."/>
            <person name="Ayuso-Fernandez I."/>
            <person name="Pacheco R."/>
            <person name="Padilla G."/>
            <person name="Ferreira P."/>
            <person name="Barriuso J."/>
            <person name="Kellner H."/>
            <person name="Castanera R."/>
            <person name="Alfaro M."/>
            <person name="Ramirez L."/>
            <person name="Pisabarro A.G."/>
            <person name="Kuo A."/>
            <person name="Tritt A."/>
            <person name="Lipzen A."/>
            <person name="He G."/>
            <person name="Yan M."/>
            <person name="Ng V."/>
            <person name="Cullen D."/>
            <person name="Martin F."/>
            <person name="Rosso M.-N."/>
            <person name="Henrissat B."/>
            <person name="Hibbett D."/>
            <person name="Martinez A.T."/>
            <person name="Grigoriev I.V."/>
        </authorList>
    </citation>
    <scope>NUCLEOTIDE SEQUENCE</scope>
    <source>
        <strain evidence="1">CIRM-BRFM 674</strain>
    </source>
</reference>
<accession>A0A9P5ZBU8</accession>
<dbReference type="EMBL" id="MU155149">
    <property type="protein sequence ID" value="KAF9483855.1"/>
    <property type="molecule type" value="Genomic_DNA"/>
</dbReference>